<reference evidence="1 2" key="1">
    <citation type="submission" date="2020-10" db="EMBL/GenBank/DDBJ databases">
        <title>Trueperella pecoris sp. nov. isolated from bovine and porcine specimens.</title>
        <authorList>
            <person name="Schoenecker L."/>
            <person name="Schnydrig P."/>
            <person name="Brodard I."/>
            <person name="Thomann A."/>
            <person name="Hemphill A."/>
            <person name="Rodriguez-Campos S."/>
            <person name="Perreten V."/>
            <person name="Jores J."/>
            <person name="Kittl S."/>
        </authorList>
    </citation>
    <scope>NUCLEOTIDE SEQUENCE [LARGE SCALE GENOMIC DNA]</scope>
    <source>
        <strain evidence="1 2">15A0121</strain>
    </source>
</reference>
<gene>
    <name evidence="1" type="ORF">INS88_08395</name>
</gene>
<proteinExistence type="predicted"/>
<dbReference type="EMBL" id="CP063213">
    <property type="protein sequence ID" value="QOR45284.1"/>
    <property type="molecule type" value="Genomic_DNA"/>
</dbReference>
<accession>A0A7M1QUU2</accession>
<dbReference type="RefSeq" id="WP_193326974.1">
    <property type="nucleotide sequence ID" value="NZ_CP053291.1"/>
</dbReference>
<name>A0A7M1QUU2_9ACTO</name>
<keyword evidence="2" id="KW-1185">Reference proteome</keyword>
<evidence type="ECO:0000313" key="2">
    <source>
        <dbReference type="Proteomes" id="UP000595053"/>
    </source>
</evidence>
<protein>
    <submittedName>
        <fullName evidence="1">Uncharacterized protein</fullName>
    </submittedName>
</protein>
<dbReference type="Proteomes" id="UP000595053">
    <property type="component" value="Chromosome"/>
</dbReference>
<evidence type="ECO:0000313" key="1">
    <source>
        <dbReference type="EMBL" id="QOR45284.1"/>
    </source>
</evidence>
<dbReference type="AlphaFoldDB" id="A0A7M1QUU2"/>
<sequence length="58" mass="6618">MFTRLTYIGLAHLGLRLDEVGLMVFGELLDLVDCWRIETGRAKPARVWFIDDIIPTGI</sequence>
<organism evidence="1 2">
    <name type="scientific">Trueperella pecoris</name>
    <dbReference type="NCBI Taxonomy" id="2733571"/>
    <lineage>
        <taxon>Bacteria</taxon>
        <taxon>Bacillati</taxon>
        <taxon>Actinomycetota</taxon>
        <taxon>Actinomycetes</taxon>
        <taxon>Actinomycetales</taxon>
        <taxon>Actinomycetaceae</taxon>
        <taxon>Trueperella</taxon>
    </lineage>
</organism>